<evidence type="ECO:0000313" key="1">
    <source>
        <dbReference type="EMBL" id="MBF2716100.1"/>
    </source>
</evidence>
<sequence>MNTGQVVDQAVDRAVGSDPAFRFNPRAGLNPLHEAAIRLADGINKPRAKTRDLMNLLLCHGARAWRYSQPEASIHLHLHPHSRRVPVKLRLR</sequence>
<proteinExistence type="predicted"/>
<name>A0AAE2RG39_AGRVI</name>
<dbReference type="AlphaFoldDB" id="A0AAE2RG39"/>
<dbReference type="EMBL" id="JACXXJ020000005">
    <property type="protein sequence ID" value="MBF2716100.1"/>
    <property type="molecule type" value="Genomic_DNA"/>
</dbReference>
<organism evidence="1 2">
    <name type="scientific">Agrobacterium vitis</name>
    <name type="common">Rhizobium vitis</name>
    <dbReference type="NCBI Taxonomy" id="373"/>
    <lineage>
        <taxon>Bacteria</taxon>
        <taxon>Pseudomonadati</taxon>
        <taxon>Pseudomonadota</taxon>
        <taxon>Alphaproteobacteria</taxon>
        <taxon>Hyphomicrobiales</taxon>
        <taxon>Rhizobiaceae</taxon>
        <taxon>Rhizobium/Agrobacterium group</taxon>
        <taxon>Agrobacterium</taxon>
    </lineage>
</organism>
<protein>
    <submittedName>
        <fullName evidence="1">Uncharacterized protein</fullName>
    </submittedName>
</protein>
<comment type="caution">
    <text evidence="1">The sequence shown here is derived from an EMBL/GenBank/DDBJ whole genome shotgun (WGS) entry which is preliminary data.</text>
</comment>
<gene>
    <name evidence="1" type="ORF">IEI95_017955</name>
</gene>
<evidence type="ECO:0000313" key="2">
    <source>
        <dbReference type="Proteomes" id="UP000655037"/>
    </source>
</evidence>
<reference evidence="1" key="1">
    <citation type="submission" date="2020-11" db="EMBL/GenBank/DDBJ databases">
        <title>Agrobacterium vitis strain K377 genome.</title>
        <authorList>
            <person name="Xi H."/>
        </authorList>
    </citation>
    <scope>NUCLEOTIDE SEQUENCE</scope>
    <source>
        <strain evidence="1">K377</strain>
    </source>
</reference>
<dbReference type="Proteomes" id="UP000655037">
    <property type="component" value="Unassembled WGS sequence"/>
</dbReference>
<accession>A0AAE2RG39</accession>